<keyword evidence="14" id="KW-0539">Nucleus</keyword>
<evidence type="ECO:0000256" key="11">
    <source>
        <dbReference type="ARBA" id="ARBA00022927"/>
    </source>
</evidence>
<accession>A0A6H0Y2M0</accession>
<sequence length="806" mass="89834">MWLERLAGPSAQSTPGGGTPNRAYSPLPRRLASQGGPASPHRPGLTPRTSSLGALLSNGSTDSLPANARIPNGSQLGTELNGSPGLDGQDPLAILIGILGVSAEDRTQGSRPDLVEDIDFHGLSLEAFVDEPAATSTSIVEDFEKEKDNFEDLHKSIAQCDTILAEVEKYLASFRADLAAVSTEIETLQHRSTTLNSKLQNRKVLEKTLGPEIGVFTISPAVVRKIVSGPFDESWVRALDEYDRRAKSIDAKLKEDNVPRAAQDIRPILDDISNKAIERIRDYIVLQIRGLRIPNINAQLIQQGALVRYRSVFAFLAQRHPKLATEIEQAYVNTMRWYFMSNFTRYRTAVEKLNLHLIESSETIAADPARKTGKAVPHDAFSIGRRMDILRLPNSAAISSYVIEESKDTHYLETAFRTFNLALIDNASAEYSFLAEFFHAQSLATTTRKFNDIWQPSFELGQAYTKHLVEQNQDAIGVLLCVRLNQKFAFELQRRKVAAAEGYIFATNMVLWPRFQIILDAHCESIRKLTASLPGRPAGSALTLTTSPAVAQNTAPHALTQRFANFTHAILSVSSEAGDDEPVANSLARLRSEFEAFLIKLGKGIADTRKRERLLYNNYSLVSTIIADTEGRMAEEVRDRFLELRDALNSHSQPRNLNTVNRTTSCSRFTPQYRGFANMQIFVKTLTGKTITLEVESSDTIDNVKSKIQDKEGIPPDQQRLIFAGKQLEDGRTLSDYNIQKESTLHLVLRLRGGIIEPSLKALASKYNCEKMICRKCYARLPPRATNCRKKKCGHTNQLRPKKKLK</sequence>
<dbReference type="Gene3D" id="4.10.1060.50">
    <property type="match status" value="1"/>
</dbReference>
<dbReference type="GO" id="GO:1990904">
    <property type="term" value="C:ribonucleoprotein complex"/>
    <property type="evidence" value="ECO:0007669"/>
    <property type="project" value="UniProtKB-KW"/>
</dbReference>
<evidence type="ECO:0000256" key="15">
    <source>
        <dbReference type="ARBA" id="ARBA00023274"/>
    </source>
</evidence>
<evidence type="ECO:0000256" key="18">
    <source>
        <dbReference type="SAM" id="MobiDB-lite"/>
    </source>
</evidence>
<dbReference type="InterPro" id="IPR048319">
    <property type="entry name" value="Vps52_CC"/>
</dbReference>
<dbReference type="GO" id="GO:0015031">
    <property type="term" value="P:protein transport"/>
    <property type="evidence" value="ECO:0007669"/>
    <property type="project" value="UniProtKB-KW"/>
</dbReference>
<proteinExistence type="inferred from homology"/>
<dbReference type="GO" id="GO:0032456">
    <property type="term" value="P:endocytic recycling"/>
    <property type="evidence" value="ECO:0007669"/>
    <property type="project" value="TreeGrafter"/>
</dbReference>
<keyword evidence="21" id="KW-1185">Reference proteome</keyword>
<keyword evidence="15" id="KW-0687">Ribonucleoprotein</keyword>
<dbReference type="Pfam" id="PF20655">
    <property type="entry name" value="Vps52_C"/>
    <property type="match status" value="1"/>
</dbReference>
<dbReference type="InterPro" id="IPR019956">
    <property type="entry name" value="Ubiquitin_dom"/>
</dbReference>
<dbReference type="AlphaFoldDB" id="A0A6H0Y2M0"/>
<comment type="function">
    <text evidence="17">Component of the ribosome, a large ribonucleoprotein complex responsible for the synthesis of proteins in the cell. The small ribosomal subunit (SSU) binds messenger RNAs (mRNAs) and translates the encoded message by selecting cognate aminoacyl-transfer RNA (tRNA) molecules. The large subunit (LSU) contains the ribosomal catalytic site termed the peptidyl transferase center (PTC), which catalyzes the formation of peptide bonds, thereby polymerizing the amino acids delivered by tRNAs into a polypeptide chain. The nascent polypeptides leave the ribosome through a tunnel in the LSU and interact with protein factors that function in enzymatic processing, targeting, and the membrane insertion of nascent chains at the exit of the ribosomal tunnel. eL40 is essential for translation of a subset of cellular transcripts, including stress response transcripts, such as DDR2.</text>
</comment>
<dbReference type="CDD" id="cd01803">
    <property type="entry name" value="Ubl_ubiquitin"/>
    <property type="match status" value="1"/>
</dbReference>
<dbReference type="InterPro" id="IPR038587">
    <property type="entry name" value="Ribosomal_eL40_sf"/>
</dbReference>
<dbReference type="FunFam" id="4.10.1060.50:FF:000001">
    <property type="entry name" value="ubiquitin-60S ribosomal protein L40"/>
    <property type="match status" value="1"/>
</dbReference>
<evidence type="ECO:0000256" key="1">
    <source>
        <dbReference type="ARBA" id="ARBA00002241"/>
    </source>
</evidence>
<dbReference type="InterPro" id="IPR001975">
    <property type="entry name" value="Ribosomal_eL40_dom"/>
</dbReference>
<evidence type="ECO:0000256" key="16">
    <source>
        <dbReference type="ARBA" id="ARBA00035124"/>
    </source>
</evidence>
<dbReference type="InterPro" id="IPR011332">
    <property type="entry name" value="Ribosomal_zn-bd"/>
</dbReference>
<gene>
    <name evidence="20" type="ORF">AMS68_006397</name>
</gene>
<dbReference type="EMBL" id="CP051142">
    <property type="protein sequence ID" value="QIX00880.1"/>
    <property type="molecule type" value="Genomic_DNA"/>
</dbReference>
<comment type="subcellular location">
    <subcellularLocation>
        <location evidence="3">Cytoplasm</location>
    </subcellularLocation>
    <subcellularLocation>
        <location evidence="4">Golgi apparatus</location>
        <location evidence="4">trans-Golgi network</location>
    </subcellularLocation>
    <subcellularLocation>
        <location evidence="2">Nucleus</location>
    </subcellularLocation>
</comment>
<dbReference type="InterPro" id="IPR000626">
    <property type="entry name" value="Ubiquitin-like_dom"/>
</dbReference>
<dbReference type="InterPro" id="IPR019954">
    <property type="entry name" value="Ubiquitin_CS"/>
</dbReference>
<keyword evidence="12" id="KW-0689">Ribosomal protein</keyword>
<evidence type="ECO:0000256" key="13">
    <source>
        <dbReference type="ARBA" id="ARBA00023034"/>
    </source>
</evidence>
<feature type="compositionally biased region" description="Polar residues" evidence="18">
    <location>
        <begin position="72"/>
        <end position="81"/>
    </location>
</feature>
<dbReference type="Proteomes" id="UP000503462">
    <property type="component" value="Chromosome 4"/>
</dbReference>
<evidence type="ECO:0000256" key="7">
    <source>
        <dbReference type="ARBA" id="ARBA00010570"/>
    </source>
</evidence>
<protein>
    <recommendedName>
        <fullName evidence="19">Ubiquitin-like domain-containing protein</fullName>
    </recommendedName>
</protein>
<evidence type="ECO:0000256" key="10">
    <source>
        <dbReference type="ARBA" id="ARBA00022499"/>
    </source>
</evidence>
<evidence type="ECO:0000313" key="21">
    <source>
        <dbReference type="Proteomes" id="UP000503462"/>
    </source>
</evidence>
<name>A0A6H0Y2M0_9PEZI</name>
<feature type="compositionally biased region" description="Polar residues" evidence="18">
    <location>
        <begin position="47"/>
        <end position="64"/>
    </location>
</feature>
<dbReference type="SUPFAM" id="SSF57829">
    <property type="entry name" value="Zn-binding ribosomal proteins"/>
    <property type="match status" value="1"/>
</dbReference>
<keyword evidence="13" id="KW-0333">Golgi apparatus</keyword>
<dbReference type="GO" id="GO:0000938">
    <property type="term" value="C:GARP complex"/>
    <property type="evidence" value="ECO:0007669"/>
    <property type="project" value="TreeGrafter"/>
</dbReference>
<dbReference type="FunFam" id="3.10.20.90:FF:000014">
    <property type="entry name" value="Ubiquitin-60S ribosomal L40 fusion"/>
    <property type="match status" value="1"/>
</dbReference>
<evidence type="ECO:0000313" key="20">
    <source>
        <dbReference type="EMBL" id="QIX00880.1"/>
    </source>
</evidence>
<dbReference type="Pfam" id="PF04129">
    <property type="entry name" value="Vps52_CC"/>
    <property type="match status" value="1"/>
</dbReference>
<dbReference type="InterPro" id="IPR007258">
    <property type="entry name" value="Vps52"/>
</dbReference>
<dbReference type="GO" id="GO:0000055">
    <property type="term" value="P:ribosomal large subunit export from nucleus"/>
    <property type="evidence" value="ECO:0007669"/>
    <property type="project" value="UniProtKB-ARBA"/>
</dbReference>
<keyword evidence="11" id="KW-0653">Protein transport</keyword>
<dbReference type="GO" id="GO:0005829">
    <property type="term" value="C:cytosol"/>
    <property type="evidence" value="ECO:0007669"/>
    <property type="project" value="GOC"/>
</dbReference>
<comment type="subunit">
    <text evidence="16">Part of the 60S ribosomal subunit.</text>
</comment>
<keyword evidence="8" id="KW-0813">Transport</keyword>
<dbReference type="GO" id="GO:0019905">
    <property type="term" value="F:syntaxin binding"/>
    <property type="evidence" value="ECO:0007669"/>
    <property type="project" value="TreeGrafter"/>
</dbReference>
<keyword evidence="10" id="KW-1017">Isopeptide bond</keyword>
<dbReference type="PROSITE" id="PS50053">
    <property type="entry name" value="UBIQUITIN_2"/>
    <property type="match status" value="1"/>
</dbReference>
<dbReference type="GO" id="GO:0016567">
    <property type="term" value="P:protein ubiquitination"/>
    <property type="evidence" value="ECO:0007669"/>
    <property type="project" value="UniProtKB-ARBA"/>
</dbReference>
<evidence type="ECO:0000256" key="17">
    <source>
        <dbReference type="ARBA" id="ARBA00045962"/>
    </source>
</evidence>
<dbReference type="InterPro" id="IPR048361">
    <property type="entry name" value="Vps52_C"/>
</dbReference>
<evidence type="ECO:0000256" key="5">
    <source>
        <dbReference type="ARBA" id="ARBA00008180"/>
    </source>
</evidence>
<dbReference type="GO" id="GO:0006896">
    <property type="term" value="P:Golgi to vacuole transport"/>
    <property type="evidence" value="ECO:0007669"/>
    <property type="project" value="TreeGrafter"/>
</dbReference>
<dbReference type="PANTHER" id="PTHR14190">
    <property type="entry name" value="SUPPRESSOR OF ACTIN MUTATIONS 2/VACUOLAR PROTEIN SORTING 52"/>
    <property type="match status" value="1"/>
</dbReference>
<dbReference type="PANTHER" id="PTHR14190:SF7">
    <property type="entry name" value="VACUOLAR PROTEIN SORTING-ASSOCIATED PROTEIN 52 HOMOLOG"/>
    <property type="match status" value="1"/>
</dbReference>
<evidence type="ECO:0000256" key="9">
    <source>
        <dbReference type="ARBA" id="ARBA00022490"/>
    </source>
</evidence>
<reference evidence="20 21" key="1">
    <citation type="journal article" date="2016" name="Sci. Rep.">
        <title>Peltaster fructicola genome reveals evolution from an invasive phytopathogen to an ectophytic parasite.</title>
        <authorList>
            <person name="Xu C."/>
            <person name="Chen H."/>
            <person name="Gleason M.L."/>
            <person name="Xu J.R."/>
            <person name="Liu H."/>
            <person name="Zhang R."/>
            <person name="Sun G."/>
        </authorList>
    </citation>
    <scope>NUCLEOTIDE SEQUENCE [LARGE SCALE GENOMIC DNA]</scope>
    <source>
        <strain evidence="20 21">LNHT1506</strain>
    </source>
</reference>
<dbReference type="Gene3D" id="3.10.20.90">
    <property type="entry name" value="Phosphatidylinositol 3-kinase Catalytic Subunit, Chain A, domain 1"/>
    <property type="match status" value="1"/>
</dbReference>
<dbReference type="SUPFAM" id="SSF54236">
    <property type="entry name" value="Ubiquitin-like"/>
    <property type="match status" value="1"/>
</dbReference>
<comment type="function">
    <text evidence="1">Component of the 60S subunit of the ribosome.</text>
</comment>
<feature type="domain" description="Ubiquitin-like" evidence="19">
    <location>
        <begin position="679"/>
        <end position="754"/>
    </location>
</feature>
<dbReference type="GO" id="GO:0042147">
    <property type="term" value="P:retrograde transport, endosome to Golgi"/>
    <property type="evidence" value="ECO:0007669"/>
    <property type="project" value="TreeGrafter"/>
</dbReference>
<dbReference type="GO" id="GO:0003735">
    <property type="term" value="F:structural constituent of ribosome"/>
    <property type="evidence" value="ECO:0007669"/>
    <property type="project" value="InterPro"/>
</dbReference>
<comment type="similarity">
    <text evidence="6">In the N-terminal section; belongs to the ubiquitin family.</text>
</comment>
<evidence type="ECO:0000256" key="8">
    <source>
        <dbReference type="ARBA" id="ARBA00022448"/>
    </source>
</evidence>
<comment type="similarity">
    <text evidence="5">Belongs to the VPS52 family.</text>
</comment>
<evidence type="ECO:0000256" key="3">
    <source>
        <dbReference type="ARBA" id="ARBA00004496"/>
    </source>
</evidence>
<dbReference type="PRINTS" id="PR00348">
    <property type="entry name" value="UBIQUITIN"/>
</dbReference>
<dbReference type="SMART" id="SM01377">
    <property type="entry name" value="Ribosomal_L40e"/>
    <property type="match status" value="1"/>
</dbReference>
<dbReference type="SMART" id="SM00213">
    <property type="entry name" value="UBQ"/>
    <property type="match status" value="1"/>
</dbReference>
<dbReference type="PROSITE" id="PS00299">
    <property type="entry name" value="UBIQUITIN_1"/>
    <property type="match status" value="1"/>
</dbReference>
<dbReference type="OrthoDB" id="19482at2759"/>
<dbReference type="InterPro" id="IPR029071">
    <property type="entry name" value="Ubiquitin-like_domsf"/>
</dbReference>
<evidence type="ECO:0000259" key="19">
    <source>
        <dbReference type="PROSITE" id="PS50053"/>
    </source>
</evidence>
<dbReference type="GO" id="GO:0005634">
    <property type="term" value="C:nucleus"/>
    <property type="evidence" value="ECO:0007669"/>
    <property type="project" value="UniProtKB-SubCell"/>
</dbReference>
<evidence type="ECO:0000256" key="6">
    <source>
        <dbReference type="ARBA" id="ARBA00008373"/>
    </source>
</evidence>
<evidence type="ECO:0000256" key="14">
    <source>
        <dbReference type="ARBA" id="ARBA00023242"/>
    </source>
</evidence>
<keyword evidence="9" id="KW-0963">Cytoplasm</keyword>
<dbReference type="Pfam" id="PF01020">
    <property type="entry name" value="Ribosomal_L40e"/>
    <property type="match status" value="1"/>
</dbReference>
<evidence type="ECO:0000256" key="4">
    <source>
        <dbReference type="ARBA" id="ARBA00004601"/>
    </source>
</evidence>
<dbReference type="GO" id="GO:0005840">
    <property type="term" value="C:ribosome"/>
    <property type="evidence" value="ECO:0007669"/>
    <property type="project" value="UniProtKB-KW"/>
</dbReference>
<dbReference type="GO" id="GO:0006412">
    <property type="term" value="P:translation"/>
    <property type="evidence" value="ECO:0007669"/>
    <property type="project" value="InterPro"/>
</dbReference>
<organism evidence="20 21">
    <name type="scientific">Peltaster fructicola</name>
    <dbReference type="NCBI Taxonomy" id="286661"/>
    <lineage>
        <taxon>Eukaryota</taxon>
        <taxon>Fungi</taxon>
        <taxon>Dikarya</taxon>
        <taxon>Ascomycota</taxon>
        <taxon>Pezizomycotina</taxon>
        <taxon>Dothideomycetes</taxon>
        <taxon>Dothideomycetes incertae sedis</taxon>
        <taxon>Peltaster</taxon>
    </lineage>
</organism>
<dbReference type="Pfam" id="PF00240">
    <property type="entry name" value="ubiquitin"/>
    <property type="match status" value="1"/>
</dbReference>
<evidence type="ECO:0000256" key="12">
    <source>
        <dbReference type="ARBA" id="ARBA00022980"/>
    </source>
</evidence>
<comment type="similarity">
    <text evidence="7">In the C-terminal section; belongs to the eukaryotic ribosomal protein eL40 family.</text>
</comment>
<feature type="region of interest" description="Disordered" evidence="18">
    <location>
        <begin position="1"/>
        <end position="84"/>
    </location>
</feature>
<evidence type="ECO:0000256" key="2">
    <source>
        <dbReference type="ARBA" id="ARBA00004123"/>
    </source>
</evidence>